<keyword evidence="3" id="KW-1185">Reference proteome</keyword>
<keyword evidence="1" id="KW-0472">Membrane</keyword>
<comment type="caution">
    <text evidence="2">The sequence shown here is derived from an EMBL/GenBank/DDBJ whole genome shotgun (WGS) entry which is preliminary data.</text>
</comment>
<organism evidence="2 3">
    <name type="scientific">Genlisea aurea</name>
    <dbReference type="NCBI Taxonomy" id="192259"/>
    <lineage>
        <taxon>Eukaryota</taxon>
        <taxon>Viridiplantae</taxon>
        <taxon>Streptophyta</taxon>
        <taxon>Embryophyta</taxon>
        <taxon>Tracheophyta</taxon>
        <taxon>Spermatophyta</taxon>
        <taxon>Magnoliopsida</taxon>
        <taxon>eudicotyledons</taxon>
        <taxon>Gunneridae</taxon>
        <taxon>Pentapetalae</taxon>
        <taxon>asterids</taxon>
        <taxon>lamiids</taxon>
        <taxon>Lamiales</taxon>
        <taxon>Lentibulariaceae</taxon>
        <taxon>Genlisea</taxon>
    </lineage>
</organism>
<protein>
    <submittedName>
        <fullName evidence="2">Uncharacterized protein</fullName>
    </submittedName>
</protein>
<gene>
    <name evidence="2" type="ORF">M569_13793</name>
</gene>
<name>S8C2H1_9LAMI</name>
<evidence type="ECO:0000313" key="2">
    <source>
        <dbReference type="EMBL" id="EPS61010.1"/>
    </source>
</evidence>
<sequence length="181" mass="20009">MAATGILASVLFSDPFSPVWNRSNSSNPIAMGMKIACPAGKIHFRLDRAGGRPAIGSREWLRFQSNRTTSRCSITSPAVRHRNISVSHESTMECIDWAKFRRCLSVQGLTSSSGGGVSLILNSMEELHRRQSQHNGQFQMLNFEKSLRLAVPFILELLGFAATVVTSVQWSSGSYFATWTL</sequence>
<keyword evidence="1" id="KW-1133">Transmembrane helix</keyword>
<dbReference type="Proteomes" id="UP000015453">
    <property type="component" value="Unassembled WGS sequence"/>
</dbReference>
<evidence type="ECO:0000313" key="3">
    <source>
        <dbReference type="Proteomes" id="UP000015453"/>
    </source>
</evidence>
<dbReference type="EMBL" id="AUSU01007153">
    <property type="protein sequence ID" value="EPS61010.1"/>
    <property type="molecule type" value="Genomic_DNA"/>
</dbReference>
<accession>S8C2H1</accession>
<feature type="transmembrane region" description="Helical" evidence="1">
    <location>
        <begin position="149"/>
        <end position="171"/>
    </location>
</feature>
<keyword evidence="1" id="KW-0812">Transmembrane</keyword>
<dbReference type="AlphaFoldDB" id="S8C2H1"/>
<proteinExistence type="predicted"/>
<reference evidence="2 3" key="1">
    <citation type="journal article" date="2013" name="BMC Genomics">
        <title>The miniature genome of a carnivorous plant Genlisea aurea contains a low number of genes and short non-coding sequences.</title>
        <authorList>
            <person name="Leushkin E.V."/>
            <person name="Sutormin R.A."/>
            <person name="Nabieva E.R."/>
            <person name="Penin A.A."/>
            <person name="Kondrashov A.S."/>
            <person name="Logacheva M.D."/>
        </authorList>
    </citation>
    <scope>NUCLEOTIDE SEQUENCE [LARGE SCALE GENOMIC DNA]</scope>
</reference>
<evidence type="ECO:0000256" key="1">
    <source>
        <dbReference type="SAM" id="Phobius"/>
    </source>
</evidence>